<evidence type="ECO:0000313" key="1">
    <source>
        <dbReference type="EMBL" id="JAP09351.1"/>
    </source>
</evidence>
<name>A0A0V0GNN5_SOLCH</name>
<protein>
    <submittedName>
        <fullName evidence="1">Putative ovule protein</fullName>
    </submittedName>
</protein>
<dbReference type="EMBL" id="GEDG01035174">
    <property type="protein sequence ID" value="JAP09351.1"/>
    <property type="molecule type" value="Transcribed_RNA"/>
</dbReference>
<accession>A0A0V0GNN5</accession>
<sequence length="64" mass="7697">TAKGRGQKVREGENKEIYYKIERRERGQRPGRERGRKNKRIYYKILIIATNPKFAYSKYISYVA</sequence>
<organism evidence="1">
    <name type="scientific">Solanum chacoense</name>
    <name type="common">Chaco potato</name>
    <dbReference type="NCBI Taxonomy" id="4108"/>
    <lineage>
        <taxon>Eukaryota</taxon>
        <taxon>Viridiplantae</taxon>
        <taxon>Streptophyta</taxon>
        <taxon>Embryophyta</taxon>
        <taxon>Tracheophyta</taxon>
        <taxon>Spermatophyta</taxon>
        <taxon>Magnoliopsida</taxon>
        <taxon>eudicotyledons</taxon>
        <taxon>Gunneridae</taxon>
        <taxon>Pentapetalae</taxon>
        <taxon>asterids</taxon>
        <taxon>lamiids</taxon>
        <taxon>Solanales</taxon>
        <taxon>Solanaceae</taxon>
        <taxon>Solanoideae</taxon>
        <taxon>Solaneae</taxon>
        <taxon>Solanum</taxon>
    </lineage>
</organism>
<feature type="non-terminal residue" evidence="1">
    <location>
        <position position="1"/>
    </location>
</feature>
<proteinExistence type="predicted"/>
<reference evidence="1" key="1">
    <citation type="submission" date="2015-12" db="EMBL/GenBank/DDBJ databases">
        <title>Gene expression during late stages of embryo sac development: a critical building block for successful pollen-pistil interactions.</title>
        <authorList>
            <person name="Liu Y."/>
            <person name="Joly V."/>
            <person name="Sabar M."/>
            <person name="Matton D.P."/>
        </authorList>
    </citation>
    <scope>NUCLEOTIDE SEQUENCE</scope>
</reference>
<dbReference type="AlphaFoldDB" id="A0A0V0GNN5"/>